<dbReference type="SUPFAM" id="SSF81296">
    <property type="entry name" value="E set domains"/>
    <property type="match status" value="1"/>
</dbReference>
<feature type="region of interest" description="Disordered" evidence="5">
    <location>
        <begin position="132"/>
        <end position="209"/>
    </location>
</feature>
<reference evidence="9 10" key="1">
    <citation type="submission" date="2021-04" db="EMBL/GenBank/DDBJ databases">
        <title>Draft genome sequence of Paenibacillus cisolokensis, LC2-13A.</title>
        <authorList>
            <person name="Uke A."/>
            <person name="Chhe C."/>
            <person name="Baramee S."/>
            <person name="Kosugi A."/>
        </authorList>
    </citation>
    <scope>NUCLEOTIDE SEQUENCE [LARGE SCALE GENOMIC DNA]</scope>
    <source>
        <strain evidence="9 10">LC2-13A</strain>
    </source>
</reference>
<evidence type="ECO:0000256" key="3">
    <source>
        <dbReference type="ARBA" id="ARBA00022729"/>
    </source>
</evidence>
<organism evidence="9 10">
    <name type="scientific">Paenibacillus cisolokensis</name>
    <dbReference type="NCBI Taxonomy" id="1658519"/>
    <lineage>
        <taxon>Bacteria</taxon>
        <taxon>Bacillati</taxon>
        <taxon>Bacillota</taxon>
        <taxon>Bacilli</taxon>
        <taxon>Bacillales</taxon>
        <taxon>Paenibacillaceae</taxon>
        <taxon>Paenibacillus</taxon>
    </lineage>
</organism>
<keyword evidence="4" id="KW-0186">Copper</keyword>
<dbReference type="PANTHER" id="PTHR34820:SF4">
    <property type="entry name" value="INNER MEMBRANE PROTEIN YEBZ"/>
    <property type="match status" value="1"/>
</dbReference>
<evidence type="ECO:0000256" key="7">
    <source>
        <dbReference type="SAM" id="SignalP"/>
    </source>
</evidence>
<keyword evidence="6" id="KW-0812">Transmembrane</keyword>
<keyword evidence="6" id="KW-1133">Transmembrane helix</keyword>
<sequence>MMLLRMRKRKIQKYRLLLAVLIACAVLPRTAWGHSALVESSPEANSVVKQPPTEITLTFNTKIEPVSAIVVKREDKTSVALAETKVDGKRIVASLEEPLENGRYTVDWSIIGEDGHAIDGAFAFEVQVPDEAETPAGQQTEERTDMSGDSAAGAENNPAAGGGEQPAAADDTADSSEGGSETGAAAEDPSATDEQNAAPLPEKDDSGRGTARFNMLWLAGGVAVIVLVLAGLSSVRRGKP</sequence>
<dbReference type="PANTHER" id="PTHR34820">
    <property type="entry name" value="INNER MEMBRANE PROTEIN YEBZ"/>
    <property type="match status" value="1"/>
</dbReference>
<dbReference type="Pfam" id="PF04234">
    <property type="entry name" value="CopC"/>
    <property type="match status" value="1"/>
</dbReference>
<feature type="compositionally biased region" description="Low complexity" evidence="5">
    <location>
        <begin position="151"/>
        <end position="169"/>
    </location>
</feature>
<evidence type="ECO:0000313" key="9">
    <source>
        <dbReference type="EMBL" id="GIQ63270.1"/>
    </source>
</evidence>
<keyword evidence="3 7" id="KW-0732">Signal</keyword>
<evidence type="ECO:0000259" key="8">
    <source>
        <dbReference type="Pfam" id="PF04234"/>
    </source>
</evidence>
<feature type="chain" id="PRO_5045709457" description="CopC domain-containing protein" evidence="7">
    <location>
        <begin position="32"/>
        <end position="240"/>
    </location>
</feature>
<feature type="signal peptide" evidence="7">
    <location>
        <begin position="1"/>
        <end position="31"/>
    </location>
</feature>
<keyword evidence="2" id="KW-0479">Metal-binding</keyword>
<keyword evidence="6" id="KW-0472">Membrane</keyword>
<comment type="subcellular location">
    <subcellularLocation>
        <location evidence="1">Cell envelope</location>
    </subcellularLocation>
</comment>
<dbReference type="RefSeq" id="WP_213528503.1">
    <property type="nucleotide sequence ID" value="NZ_BOVJ01000059.1"/>
</dbReference>
<feature type="transmembrane region" description="Helical" evidence="6">
    <location>
        <begin position="215"/>
        <end position="235"/>
    </location>
</feature>
<name>A0ABQ4N4Y4_9BACL</name>
<evidence type="ECO:0000256" key="4">
    <source>
        <dbReference type="ARBA" id="ARBA00023008"/>
    </source>
</evidence>
<keyword evidence="10" id="KW-1185">Reference proteome</keyword>
<dbReference type="InterPro" id="IPR007348">
    <property type="entry name" value="CopC_dom"/>
</dbReference>
<dbReference type="Gene3D" id="2.60.40.1220">
    <property type="match status" value="1"/>
</dbReference>
<evidence type="ECO:0000256" key="2">
    <source>
        <dbReference type="ARBA" id="ARBA00022723"/>
    </source>
</evidence>
<proteinExistence type="predicted"/>
<comment type="caution">
    <text evidence="9">The sequence shown here is derived from an EMBL/GenBank/DDBJ whole genome shotgun (WGS) entry which is preliminary data.</text>
</comment>
<dbReference type="EMBL" id="BOVJ01000059">
    <property type="protein sequence ID" value="GIQ63270.1"/>
    <property type="molecule type" value="Genomic_DNA"/>
</dbReference>
<gene>
    <name evidence="9" type="ORF">PACILC2_18380</name>
</gene>
<evidence type="ECO:0000256" key="5">
    <source>
        <dbReference type="SAM" id="MobiDB-lite"/>
    </source>
</evidence>
<accession>A0ABQ4N4Y4</accession>
<dbReference type="InterPro" id="IPR014756">
    <property type="entry name" value="Ig_E-set"/>
</dbReference>
<dbReference type="InterPro" id="IPR014755">
    <property type="entry name" value="Cu-Rt/internalin_Ig-like"/>
</dbReference>
<protein>
    <recommendedName>
        <fullName evidence="8">CopC domain-containing protein</fullName>
    </recommendedName>
</protein>
<evidence type="ECO:0000256" key="6">
    <source>
        <dbReference type="SAM" id="Phobius"/>
    </source>
</evidence>
<feature type="domain" description="CopC" evidence="8">
    <location>
        <begin position="34"/>
        <end position="126"/>
    </location>
</feature>
<dbReference type="Proteomes" id="UP000680304">
    <property type="component" value="Unassembled WGS sequence"/>
</dbReference>
<evidence type="ECO:0000313" key="10">
    <source>
        <dbReference type="Proteomes" id="UP000680304"/>
    </source>
</evidence>
<dbReference type="InterPro" id="IPR032694">
    <property type="entry name" value="CopC/D"/>
</dbReference>
<evidence type="ECO:0000256" key="1">
    <source>
        <dbReference type="ARBA" id="ARBA00004196"/>
    </source>
</evidence>